<dbReference type="PANTHER" id="PTHR42942:SF1">
    <property type="entry name" value="ALKYLTRANSFERASE-LIKE PROTEIN 1"/>
    <property type="match status" value="1"/>
</dbReference>
<name>A0A383CXL6_9ZZZZ</name>
<organism evidence="3">
    <name type="scientific">marine metagenome</name>
    <dbReference type="NCBI Taxonomy" id="408172"/>
    <lineage>
        <taxon>unclassified sequences</taxon>
        <taxon>metagenomes</taxon>
        <taxon>ecological metagenomes</taxon>
    </lineage>
</organism>
<dbReference type="Pfam" id="PF01035">
    <property type="entry name" value="DNA_binding_1"/>
    <property type="match status" value="1"/>
</dbReference>
<gene>
    <name evidence="3" type="ORF">METZ01_LOCUS489232</name>
</gene>
<keyword evidence="1" id="KW-0227">DNA damage</keyword>
<evidence type="ECO:0000259" key="2">
    <source>
        <dbReference type="Pfam" id="PF01035"/>
    </source>
</evidence>
<dbReference type="InterPro" id="IPR052520">
    <property type="entry name" value="ATL_DNA_repair"/>
</dbReference>
<feature type="domain" description="Methylated-DNA-[protein]-cysteine S-methyltransferase DNA binding" evidence="2">
    <location>
        <begin position="13"/>
        <end position="92"/>
    </location>
</feature>
<dbReference type="Gene3D" id="1.10.10.10">
    <property type="entry name" value="Winged helix-like DNA-binding domain superfamily/Winged helix DNA-binding domain"/>
    <property type="match status" value="1"/>
</dbReference>
<dbReference type="InterPro" id="IPR036217">
    <property type="entry name" value="MethylDNA_cys_MeTrfase_DNAb"/>
</dbReference>
<dbReference type="AlphaFoldDB" id="A0A383CXL6"/>
<evidence type="ECO:0000256" key="1">
    <source>
        <dbReference type="ARBA" id="ARBA00022763"/>
    </source>
</evidence>
<dbReference type="GO" id="GO:0006281">
    <property type="term" value="P:DNA repair"/>
    <property type="evidence" value="ECO:0007669"/>
    <property type="project" value="InterPro"/>
</dbReference>
<dbReference type="InterPro" id="IPR036388">
    <property type="entry name" value="WH-like_DNA-bd_sf"/>
</dbReference>
<reference evidence="3" key="1">
    <citation type="submission" date="2018-05" db="EMBL/GenBank/DDBJ databases">
        <authorList>
            <person name="Lanie J.A."/>
            <person name="Ng W.-L."/>
            <person name="Kazmierczak K.M."/>
            <person name="Andrzejewski T.M."/>
            <person name="Davidsen T.M."/>
            <person name="Wayne K.J."/>
            <person name="Tettelin H."/>
            <person name="Glass J.I."/>
            <person name="Rusch D."/>
            <person name="Podicherti R."/>
            <person name="Tsui H.-C.T."/>
            <person name="Winkler M.E."/>
        </authorList>
    </citation>
    <scope>NUCLEOTIDE SEQUENCE</scope>
</reference>
<dbReference type="PANTHER" id="PTHR42942">
    <property type="entry name" value="6-O-METHYLGUANINE DNA METHYLTRANSFERASE"/>
    <property type="match status" value="1"/>
</dbReference>
<feature type="non-terminal residue" evidence="3">
    <location>
        <position position="111"/>
    </location>
</feature>
<sequence length="111" mass="12653">MDSSDGESREGIFQTILDVVRSIPYGHVASYGQIAEKVGTRNARLVGYALSRVNSRYDDVPWHRVINRFGKISVRPSDGMYLQKELLISEGIRFDSEGRVDLEKYGWCVRL</sequence>
<dbReference type="CDD" id="cd06445">
    <property type="entry name" value="ATase"/>
    <property type="match status" value="1"/>
</dbReference>
<dbReference type="GO" id="GO:0003824">
    <property type="term" value="F:catalytic activity"/>
    <property type="evidence" value="ECO:0007669"/>
    <property type="project" value="InterPro"/>
</dbReference>
<proteinExistence type="predicted"/>
<dbReference type="InterPro" id="IPR014048">
    <property type="entry name" value="MethylDNA_cys_MeTrfase_DNA-bd"/>
</dbReference>
<protein>
    <recommendedName>
        <fullName evidence="2">Methylated-DNA-[protein]-cysteine S-methyltransferase DNA binding domain-containing protein</fullName>
    </recommendedName>
</protein>
<evidence type="ECO:0000313" key="3">
    <source>
        <dbReference type="EMBL" id="SVE36378.1"/>
    </source>
</evidence>
<dbReference type="SUPFAM" id="SSF46767">
    <property type="entry name" value="Methylated DNA-protein cysteine methyltransferase, C-terminal domain"/>
    <property type="match status" value="1"/>
</dbReference>
<dbReference type="EMBL" id="UINC01212172">
    <property type="protein sequence ID" value="SVE36378.1"/>
    <property type="molecule type" value="Genomic_DNA"/>
</dbReference>
<accession>A0A383CXL6</accession>